<feature type="chain" id="PRO_5004756595" description="Topoisomerase II" evidence="1">
    <location>
        <begin position="38"/>
        <end position="103"/>
    </location>
</feature>
<dbReference type="Proteomes" id="UP000018511">
    <property type="component" value="Unassembled WGS sequence"/>
</dbReference>
<dbReference type="Pfam" id="PF10976">
    <property type="entry name" value="DUF2790"/>
    <property type="match status" value="1"/>
</dbReference>
<dbReference type="PATRIC" id="fig|1388762.3.peg.4808"/>
<organism evidence="2 3">
    <name type="scientific">Pseudomonas taiwanensis SJ9</name>
    <dbReference type="NCBI Taxonomy" id="1388762"/>
    <lineage>
        <taxon>Bacteria</taxon>
        <taxon>Pseudomonadati</taxon>
        <taxon>Pseudomonadota</taxon>
        <taxon>Gammaproteobacteria</taxon>
        <taxon>Pseudomonadales</taxon>
        <taxon>Pseudomonadaceae</taxon>
        <taxon>Pseudomonas</taxon>
    </lineage>
</organism>
<dbReference type="AlphaFoldDB" id="V7D7L6"/>
<sequence length="103" mass="11114">MANEWIISHTLKKEPAMKRSIAVLAVAATLASFGALADTGSNQPVSSSNYEYGMPLDVAKVISITPPSNAADCQVGTAHMVYVDHQGQKREIDYREMGNCSQQ</sequence>
<reference evidence="2 3" key="1">
    <citation type="submission" date="2013-10" db="EMBL/GenBank/DDBJ databases">
        <title>Whole Genome Shotgun Sequence of Pseudomonas taiwanensis SJ9.</title>
        <authorList>
            <person name="Hong S.-J."/>
            <person name="Shin J.-H."/>
        </authorList>
    </citation>
    <scope>NUCLEOTIDE SEQUENCE [LARGE SCALE GENOMIC DNA]</scope>
    <source>
        <strain evidence="2 3">SJ9</strain>
    </source>
</reference>
<comment type="caution">
    <text evidence="2">The sequence shown here is derived from an EMBL/GenBank/DDBJ whole genome shotgun (WGS) entry which is preliminary data.</text>
</comment>
<name>V7D7L6_9PSED</name>
<evidence type="ECO:0000313" key="2">
    <source>
        <dbReference type="EMBL" id="ESW37251.1"/>
    </source>
</evidence>
<keyword evidence="1" id="KW-0732">Signal</keyword>
<gene>
    <name evidence="2" type="ORF">O164_25085</name>
</gene>
<accession>V7D7L6</accession>
<evidence type="ECO:0000256" key="1">
    <source>
        <dbReference type="SAM" id="SignalP"/>
    </source>
</evidence>
<proteinExistence type="predicted"/>
<dbReference type="EMBL" id="AXUP01000439">
    <property type="protein sequence ID" value="ESW37251.1"/>
    <property type="molecule type" value="Genomic_DNA"/>
</dbReference>
<feature type="signal peptide" evidence="1">
    <location>
        <begin position="1"/>
        <end position="37"/>
    </location>
</feature>
<dbReference type="Gene3D" id="2.30.140.50">
    <property type="entry name" value="Protein of unknown function DUF2790"/>
    <property type="match status" value="1"/>
</dbReference>
<evidence type="ECO:0000313" key="3">
    <source>
        <dbReference type="Proteomes" id="UP000018511"/>
    </source>
</evidence>
<dbReference type="InterPro" id="IPR021245">
    <property type="entry name" value="DUF2790"/>
</dbReference>
<evidence type="ECO:0008006" key="4">
    <source>
        <dbReference type="Google" id="ProtNLM"/>
    </source>
</evidence>
<protein>
    <recommendedName>
        <fullName evidence="4">Topoisomerase II</fullName>
    </recommendedName>
</protein>